<keyword evidence="3 6" id="KW-0812">Transmembrane</keyword>
<dbReference type="RefSeq" id="WP_408336031.1">
    <property type="nucleotide sequence ID" value="NZ_JAQQFH010000064.1"/>
</dbReference>
<evidence type="ECO:0000259" key="7">
    <source>
        <dbReference type="PROSITE" id="PS50850"/>
    </source>
</evidence>
<feature type="transmembrane region" description="Helical" evidence="6">
    <location>
        <begin position="255"/>
        <end position="276"/>
    </location>
</feature>
<feature type="transmembrane region" description="Helical" evidence="6">
    <location>
        <begin position="63"/>
        <end position="84"/>
    </location>
</feature>
<gene>
    <name evidence="8" type="ORF">PQR66_38820</name>
</gene>
<feature type="transmembrane region" description="Helical" evidence="6">
    <location>
        <begin position="346"/>
        <end position="366"/>
    </location>
</feature>
<accession>A0ABW9A193</accession>
<feature type="transmembrane region" description="Helical" evidence="6">
    <location>
        <begin position="411"/>
        <end position="431"/>
    </location>
</feature>
<feature type="domain" description="Major facilitator superfamily (MFS) profile" evidence="7">
    <location>
        <begin position="30"/>
        <end position="436"/>
    </location>
</feature>
<feature type="transmembrane region" description="Helical" evidence="6">
    <location>
        <begin position="154"/>
        <end position="177"/>
    </location>
</feature>
<feature type="transmembrane region" description="Helical" evidence="6">
    <location>
        <begin position="26"/>
        <end position="43"/>
    </location>
</feature>
<dbReference type="SUPFAM" id="SSF103473">
    <property type="entry name" value="MFS general substrate transporter"/>
    <property type="match status" value="1"/>
</dbReference>
<evidence type="ECO:0000256" key="1">
    <source>
        <dbReference type="ARBA" id="ARBA00004141"/>
    </source>
</evidence>
<evidence type="ECO:0000313" key="9">
    <source>
        <dbReference type="Proteomes" id="UP001629249"/>
    </source>
</evidence>
<dbReference type="PROSITE" id="PS50850">
    <property type="entry name" value="MFS"/>
    <property type="match status" value="1"/>
</dbReference>
<keyword evidence="5 6" id="KW-0472">Membrane</keyword>
<keyword evidence="4 6" id="KW-1133">Transmembrane helix</keyword>
<evidence type="ECO:0000256" key="6">
    <source>
        <dbReference type="SAM" id="Phobius"/>
    </source>
</evidence>
<evidence type="ECO:0000256" key="2">
    <source>
        <dbReference type="ARBA" id="ARBA00022448"/>
    </source>
</evidence>
<evidence type="ECO:0000256" key="4">
    <source>
        <dbReference type="ARBA" id="ARBA00022989"/>
    </source>
</evidence>
<feature type="transmembrane region" description="Helical" evidence="6">
    <location>
        <begin position="378"/>
        <end position="399"/>
    </location>
</feature>
<feature type="transmembrane region" description="Helical" evidence="6">
    <location>
        <begin position="120"/>
        <end position="142"/>
    </location>
</feature>
<proteinExistence type="predicted"/>
<dbReference type="PANTHER" id="PTHR43791">
    <property type="entry name" value="PERMEASE-RELATED"/>
    <property type="match status" value="1"/>
</dbReference>
<evidence type="ECO:0000313" key="8">
    <source>
        <dbReference type="EMBL" id="MFL9889029.1"/>
    </source>
</evidence>
<dbReference type="CDD" id="cd17319">
    <property type="entry name" value="MFS_ExuT_GudP_like"/>
    <property type="match status" value="1"/>
</dbReference>
<dbReference type="Pfam" id="PF07690">
    <property type="entry name" value="MFS_1"/>
    <property type="match status" value="1"/>
</dbReference>
<dbReference type="EMBL" id="JAQQFN010000056">
    <property type="protein sequence ID" value="MFL9889029.1"/>
    <property type="molecule type" value="Genomic_DNA"/>
</dbReference>
<feature type="transmembrane region" description="Helical" evidence="6">
    <location>
        <begin position="96"/>
        <end position="114"/>
    </location>
</feature>
<dbReference type="InterPro" id="IPR011701">
    <property type="entry name" value="MFS"/>
</dbReference>
<evidence type="ECO:0000256" key="3">
    <source>
        <dbReference type="ARBA" id="ARBA00022692"/>
    </source>
</evidence>
<feature type="transmembrane region" description="Helical" evidence="6">
    <location>
        <begin position="288"/>
        <end position="309"/>
    </location>
</feature>
<dbReference type="Gene3D" id="1.20.1250.20">
    <property type="entry name" value="MFS general substrate transporter like domains"/>
    <property type="match status" value="2"/>
</dbReference>
<feature type="transmembrane region" description="Helical" evidence="6">
    <location>
        <begin position="321"/>
        <end position="340"/>
    </location>
</feature>
<sequence>MPTAQSSLPMPDAIETTRDADLFRKVTWRLMPILFISYIVAYIDRVNIGFAKLQMLDDLHFSAAVYGFGSGVFFVGFLLFEVPSNLILYRVGARTWIARIMVTWGAISMLTLFVKTPAAFYTMRFLLGAAEAGFLPGVVYYLTQWYPKRRHGRVISLLITAAAAGGVVVGPLSGWMMDVFTNVGSLRNWQWLFLLQGIPALIVGAVVFIGLADSPVKAKWLNAAERERLLAIVEADRSGTHQRARIRDAFGESKVWLLGAVLIALNLGIYAVVFWTPTIIKAAGFVHYRTIGLISAIPYLASGVAMLLLGRSSDRFGERRWHIAGACVAGAVGLVFSVAFTGRPLFSIAGIVLATAAFIGATPLVWALASNFMKDRAAAAGFALMNALAALGGLFGPYLMGVAQDLTGNTAISMLGVAACAVAGSLIVLFLPAPQRLADEHAARFNPDAGGARRVTDHSRTQ</sequence>
<feature type="transmembrane region" description="Helical" evidence="6">
    <location>
        <begin position="189"/>
        <end position="212"/>
    </location>
</feature>
<name>A0ABW9A193_9BURK</name>
<dbReference type="Proteomes" id="UP001629249">
    <property type="component" value="Unassembled WGS sequence"/>
</dbReference>
<keyword evidence="9" id="KW-1185">Reference proteome</keyword>
<evidence type="ECO:0000256" key="5">
    <source>
        <dbReference type="ARBA" id="ARBA00023136"/>
    </source>
</evidence>
<comment type="subcellular location">
    <subcellularLocation>
        <location evidence="1">Membrane</location>
        <topology evidence="1">Multi-pass membrane protein</topology>
    </subcellularLocation>
</comment>
<protein>
    <submittedName>
        <fullName evidence="8">MFS transporter</fullName>
    </submittedName>
</protein>
<comment type="caution">
    <text evidence="8">The sequence shown here is derived from an EMBL/GenBank/DDBJ whole genome shotgun (WGS) entry which is preliminary data.</text>
</comment>
<dbReference type="InterPro" id="IPR036259">
    <property type="entry name" value="MFS_trans_sf"/>
</dbReference>
<organism evidence="8 9">
    <name type="scientific">Paraburkholderia agricolaris</name>
    <dbReference type="NCBI Taxonomy" id="2152888"/>
    <lineage>
        <taxon>Bacteria</taxon>
        <taxon>Pseudomonadati</taxon>
        <taxon>Pseudomonadota</taxon>
        <taxon>Betaproteobacteria</taxon>
        <taxon>Burkholderiales</taxon>
        <taxon>Burkholderiaceae</taxon>
        <taxon>Paraburkholderia</taxon>
    </lineage>
</organism>
<dbReference type="InterPro" id="IPR020846">
    <property type="entry name" value="MFS_dom"/>
</dbReference>
<dbReference type="PANTHER" id="PTHR43791:SF36">
    <property type="entry name" value="TRANSPORTER, PUTATIVE (AFU_ORTHOLOGUE AFUA_6G08340)-RELATED"/>
    <property type="match status" value="1"/>
</dbReference>
<keyword evidence="2" id="KW-0813">Transport</keyword>
<reference evidence="8 9" key="1">
    <citation type="journal article" date="2024" name="Chem. Sci.">
        <title>Discovery of megapolipeptins by genome mining of a Burkholderiales bacteria collection.</title>
        <authorList>
            <person name="Paulo B.S."/>
            <person name="Recchia M.J.J."/>
            <person name="Lee S."/>
            <person name="Fergusson C.H."/>
            <person name="Romanowski S.B."/>
            <person name="Hernandez A."/>
            <person name="Krull N."/>
            <person name="Liu D.Y."/>
            <person name="Cavanagh H."/>
            <person name="Bos A."/>
            <person name="Gray C.A."/>
            <person name="Murphy B.T."/>
            <person name="Linington R.G."/>
            <person name="Eustaquio A.S."/>
        </authorList>
    </citation>
    <scope>NUCLEOTIDE SEQUENCE [LARGE SCALE GENOMIC DNA]</scope>
    <source>
        <strain evidence="8 9">RL16-012-BIC-B</strain>
    </source>
</reference>